<reference evidence="1 2" key="1">
    <citation type="journal article" date="2018" name="Elife">
        <title>Discovery and characterization of a prevalent human gut bacterial enzyme sufficient for the inactivation of a family of plant toxins.</title>
        <authorList>
            <person name="Koppel N."/>
            <person name="Bisanz J.E."/>
            <person name="Pandelia M.E."/>
            <person name="Turnbaugh P.J."/>
            <person name="Balskus E.P."/>
        </authorList>
    </citation>
    <scope>NUCLEOTIDE SEQUENCE [LARGE SCALE GENOMIC DNA]</scope>
    <source>
        <strain evidence="1 2">OB21 GAM31</strain>
    </source>
</reference>
<dbReference type="InterPro" id="IPR024747">
    <property type="entry name" value="Pyridox_Oxase-rel"/>
</dbReference>
<dbReference type="RefSeq" id="WP_114615381.1">
    <property type="nucleotide sequence ID" value="NZ_PPTO01000006.1"/>
</dbReference>
<dbReference type="Pfam" id="PF12900">
    <property type="entry name" value="Pyridox_ox_2"/>
    <property type="match status" value="1"/>
</dbReference>
<dbReference type="Proteomes" id="UP000253975">
    <property type="component" value="Unassembled WGS sequence"/>
</dbReference>
<organism evidence="1 2">
    <name type="scientific">Slackia isoflavoniconvertens</name>
    <dbReference type="NCBI Taxonomy" id="572010"/>
    <lineage>
        <taxon>Bacteria</taxon>
        <taxon>Bacillati</taxon>
        <taxon>Actinomycetota</taxon>
        <taxon>Coriobacteriia</taxon>
        <taxon>Eggerthellales</taxon>
        <taxon>Eggerthellaceae</taxon>
        <taxon>Slackia</taxon>
    </lineage>
</organism>
<comment type="caution">
    <text evidence="1">The sequence shown here is derived from an EMBL/GenBank/DDBJ whole genome shotgun (WGS) entry which is preliminary data.</text>
</comment>
<dbReference type="InterPro" id="IPR012349">
    <property type="entry name" value="Split_barrel_FMN-bd"/>
</dbReference>
<dbReference type="SUPFAM" id="SSF50475">
    <property type="entry name" value="FMN-binding split barrel"/>
    <property type="match status" value="1"/>
</dbReference>
<dbReference type="AlphaFoldDB" id="A0A369LLQ5"/>
<accession>A0A369LLQ5</accession>
<evidence type="ECO:0000313" key="1">
    <source>
        <dbReference type="EMBL" id="RDB58988.1"/>
    </source>
</evidence>
<proteinExistence type="predicted"/>
<dbReference type="EMBL" id="PPTO01000006">
    <property type="protein sequence ID" value="RDB58988.1"/>
    <property type="molecule type" value="Genomic_DNA"/>
</dbReference>
<sequence length="179" mass="20261">MKNYPMQYADREISVEDALEVLDEGEFITVATVDDDGMPYCVPLSYVVERGWGSVEGAGEGEEPVCRIYIHTTKNDGHKMADWRRDARVWGSVACEVEPCYEETFFATRFASAMVAGRIRHVESSLAVRKMLVALCMKYMPSEKHEIGGAIEREFDITDVWCIDVERIKGKAGRRKPKA</sequence>
<dbReference type="PANTHER" id="PTHR34071">
    <property type="entry name" value="5-NITROIMIDAZOLE ANTIBIOTICS RESISTANCE PROTEIN, NIMA-FAMILY-RELATED PROTEIN-RELATED"/>
    <property type="match status" value="1"/>
</dbReference>
<gene>
    <name evidence="1" type="ORF">C1881_04695</name>
</gene>
<dbReference type="Gene3D" id="2.30.110.10">
    <property type="entry name" value="Electron Transport, Fmn-binding Protein, Chain A"/>
    <property type="match status" value="1"/>
</dbReference>
<name>A0A369LLQ5_9ACTN</name>
<protein>
    <submittedName>
        <fullName evidence="1">Pyridoxamine 5'-phosphate oxidase</fullName>
    </submittedName>
</protein>
<dbReference type="PANTHER" id="PTHR34071:SF2">
    <property type="entry name" value="FLAVIN-NUCLEOTIDE-BINDING PROTEIN"/>
    <property type="match status" value="1"/>
</dbReference>
<evidence type="ECO:0000313" key="2">
    <source>
        <dbReference type="Proteomes" id="UP000253975"/>
    </source>
</evidence>